<keyword evidence="10" id="KW-0805">Transcription regulation</keyword>
<evidence type="ECO:0000256" key="3">
    <source>
        <dbReference type="ARBA" id="ARBA00011826"/>
    </source>
</evidence>
<dbReference type="Proteomes" id="UP000799640">
    <property type="component" value="Unassembled WGS sequence"/>
</dbReference>
<dbReference type="GO" id="GO:0003678">
    <property type="term" value="F:DNA helicase activity"/>
    <property type="evidence" value="ECO:0007669"/>
    <property type="project" value="UniProtKB-EC"/>
</dbReference>
<keyword evidence="9" id="KW-0156">Chromatin regulator</keyword>
<dbReference type="SMART" id="SM00490">
    <property type="entry name" value="HELICc"/>
    <property type="match status" value="1"/>
</dbReference>
<evidence type="ECO:0000256" key="16">
    <source>
        <dbReference type="SAM" id="Coils"/>
    </source>
</evidence>
<feature type="region of interest" description="Disordered" evidence="17">
    <location>
        <begin position="1606"/>
        <end position="1625"/>
    </location>
</feature>
<dbReference type="PANTHER" id="PTHR45685">
    <property type="entry name" value="HELICASE SRCAP-RELATED"/>
    <property type="match status" value="1"/>
</dbReference>
<feature type="compositionally biased region" description="Polar residues" evidence="17">
    <location>
        <begin position="236"/>
        <end position="249"/>
    </location>
</feature>
<organism evidence="20 21">
    <name type="scientific">Trichodelitschia bisporula</name>
    <dbReference type="NCBI Taxonomy" id="703511"/>
    <lineage>
        <taxon>Eukaryota</taxon>
        <taxon>Fungi</taxon>
        <taxon>Dikarya</taxon>
        <taxon>Ascomycota</taxon>
        <taxon>Pezizomycotina</taxon>
        <taxon>Dothideomycetes</taxon>
        <taxon>Dothideomycetes incertae sedis</taxon>
        <taxon>Phaeotrichales</taxon>
        <taxon>Phaeotrichaceae</taxon>
        <taxon>Trichodelitschia</taxon>
    </lineage>
</organism>
<keyword evidence="5" id="KW-0547">Nucleotide-binding</keyword>
<comment type="similarity">
    <text evidence="2">Belongs to the SNF2/RAD54 helicase family. SWR1 subfamily.</text>
</comment>
<evidence type="ECO:0000256" key="10">
    <source>
        <dbReference type="ARBA" id="ARBA00023015"/>
    </source>
</evidence>
<keyword evidence="14" id="KW-0539">Nucleus</keyword>
<evidence type="ECO:0000259" key="18">
    <source>
        <dbReference type="PROSITE" id="PS51192"/>
    </source>
</evidence>
<evidence type="ECO:0000256" key="1">
    <source>
        <dbReference type="ARBA" id="ARBA00004123"/>
    </source>
</evidence>
<dbReference type="GO" id="GO:0003677">
    <property type="term" value="F:DNA binding"/>
    <property type="evidence" value="ECO:0007669"/>
    <property type="project" value="UniProtKB-KW"/>
</dbReference>
<feature type="domain" description="Helicase ATP-binding" evidence="18">
    <location>
        <begin position="791"/>
        <end position="956"/>
    </location>
</feature>
<dbReference type="EC" id="3.6.4.12" evidence="4"/>
<evidence type="ECO:0000256" key="2">
    <source>
        <dbReference type="ARBA" id="ARBA00009220"/>
    </source>
</evidence>
<feature type="compositionally biased region" description="Acidic residues" evidence="17">
    <location>
        <begin position="503"/>
        <end position="526"/>
    </location>
</feature>
<evidence type="ECO:0000256" key="4">
    <source>
        <dbReference type="ARBA" id="ARBA00012551"/>
    </source>
</evidence>
<feature type="compositionally biased region" description="Basic and acidic residues" evidence="17">
    <location>
        <begin position="23"/>
        <end position="32"/>
    </location>
</feature>
<dbReference type="OrthoDB" id="372624at2759"/>
<dbReference type="PANTHER" id="PTHR45685:SF1">
    <property type="entry name" value="HELICASE SRCAP"/>
    <property type="match status" value="1"/>
</dbReference>
<keyword evidence="16" id="KW-0175">Coiled coil</keyword>
<comment type="subcellular location">
    <subcellularLocation>
        <location evidence="1">Nucleus</location>
    </subcellularLocation>
</comment>
<dbReference type="SUPFAM" id="SSF52540">
    <property type="entry name" value="P-loop containing nucleoside triphosphate hydrolases"/>
    <property type="match status" value="2"/>
</dbReference>
<feature type="compositionally biased region" description="Acidic residues" evidence="17">
    <location>
        <begin position="637"/>
        <end position="669"/>
    </location>
</feature>
<dbReference type="Gene3D" id="3.40.50.10810">
    <property type="entry name" value="Tandem AAA-ATPase domain"/>
    <property type="match status" value="1"/>
</dbReference>
<feature type="region of interest" description="Disordered" evidence="17">
    <location>
        <begin position="1"/>
        <end position="251"/>
    </location>
</feature>
<comment type="subunit">
    <text evidence="3">Component of the SWR1 chromatin-remodeling complex.</text>
</comment>
<evidence type="ECO:0000313" key="20">
    <source>
        <dbReference type="EMBL" id="KAF2401763.1"/>
    </source>
</evidence>
<feature type="compositionally biased region" description="Low complexity" evidence="17">
    <location>
        <begin position="614"/>
        <end position="624"/>
    </location>
</feature>
<dbReference type="InterPro" id="IPR014001">
    <property type="entry name" value="Helicase_ATP-bd"/>
</dbReference>
<dbReference type="CDD" id="cd18793">
    <property type="entry name" value="SF2_C_SNF"/>
    <property type="match status" value="1"/>
</dbReference>
<dbReference type="FunFam" id="3.40.50.10810:FF:000005">
    <property type="entry name" value="Photoperiod-independent early flowering 1"/>
    <property type="match status" value="1"/>
</dbReference>
<dbReference type="GO" id="GO:0000812">
    <property type="term" value="C:Swr1 complex"/>
    <property type="evidence" value="ECO:0007669"/>
    <property type="project" value="TreeGrafter"/>
</dbReference>
<proteinExistence type="inferred from homology"/>
<evidence type="ECO:0000256" key="13">
    <source>
        <dbReference type="ARBA" id="ARBA00023163"/>
    </source>
</evidence>
<dbReference type="GO" id="GO:0005524">
    <property type="term" value="F:ATP binding"/>
    <property type="evidence" value="ECO:0007669"/>
    <property type="project" value="UniProtKB-KW"/>
</dbReference>
<keyword evidence="6" id="KW-0378">Hydrolase</keyword>
<sequence length="1625" mass="182188">MPECQFGAETQHVDDASAAPANHHAETHDLHTAPKHNGIKPEAQNGHVAPPAVGQAEAAVPASPTPSKKRKREVSTQVERLQRALSPPWRSPGVAGPTSLIVDGKRRSLRTAAVPAEPETPTEREKTRTDGSQSKPRQSNGTLRNGNSAQSTPATNGARDKRVNDNASPFKVPAKPGKAPAKSQSRRRESAASVADDEQREGGPTINVAIHGSAKHHRRRSSRLTEDATPAPVTNGWHSSHQPKPTTPQRYPRLKLTVRDPTLPKLHPLHFPAPKKFSSLEEWAKHDDPLEGDTFKRLTDEQVEAEAKLRLRLAKEVEPGGLLSLEKCSRFLDNGWKEPQPRYGHWDYLTAHALNFQMLLQKENASHKRLAKQFAQWTQTAVETDDRWSFLREPKAQELLDAEEKEAQIKRYKQLVKDVETKWGMVRAEANQIRLKKWHEEQEVLGNKALDEMLDNSTRILHSYRTRESSEFLSELDDADSVTGTPVSESRMEDSHESGSEDPAQDENMSESEDDEDGAPDNDEDANLSPAALKRKYASALQAVDPFEFDSDEDASDEADEDNASEGASDAEASVMEIPNGDFSETPSRDQMDTPNGSAETPKVRPDEPESVIAADGDAGDAADSTPAFSGTPPPLEEVDPMLLDDSEDSTDMDSDMGSSCEDESDEEHSESGHDHVEEEDGGGLWGFFSKQTQQDLKTTLTNGETTDVDAVEDVPNGAASPSPEPDTRASQQTNGTDRGGSALPKITTSVTPSSGSLTPHTPRPNKTEVPSLLLRGTLREYQHDGLDWLAKLYTGSRNGILADEMGLGKTIQTIALLAHLAVHHEVWGPHLIVVPTSVMLNWEMEFKKWCPGFKILTYYGDQNERKKKREGWMNDDLWNVCITSYQLILQDAQAFKRRSWHYLVLDEAHNIKNFQTQRWQTLLTFKTHSRLLLTGTPLQNNLQELWSLLYFLMPAGLDGSGGFADLERFLNSMKKPADQILDQGRQKLDAEAQSRVNKLHEVLRPFLLRRLKAEVEKQMPGKYEHIVYCRLSKRQRQLYDEFMGRADTRRTLSSGNYMSIINCLMSLRKVCNHPDLFETRQIVTSFAMPKSVVADYEIQELLVRKRLLASESLDLDFCGLVPTANEHHSRLHTSRRADLHPIKELEDMIVAQGRKIGSDFVPDLSTAAGTLAAIRHRRDLETQSQLKNSVDHVRRNVQRWPIYGTDLVKLLTIPDRFRPPPPTRKQQAVYSCGEWYLNSNKLIAEAMPSLEDVAERQQILVTKFGCITPAVVAEDLVPLTLTSKGMDIVREAQQFAPGDPYHEGRIRLSIAFPDKRLLQYDCGKLQRLDKLLRELQAGGHRCLIFTQMTKVLDILETFLNIHGHRYLRLDGATKIEQRQILTDRFNNDKRILAFILSSRSGGLGINLTGADTVIFYDLDWNPAMDKQCQDRCHRIGQTRDVHIYRFVSEYTIEANILRKSNQKRLLDDVIIQKGDFTTDYFNRVTYRDALDDPDLAARGDDAEASAAMDRVLGEVTGLGQVLESVEDKEDTVAARTAQKEMVHVDDADFEENTPKTSVPPTPGGAVATPAVYEDKAADEEEEEAGDVEDYMVQFMMEELKNVPIVGVPTGRSRRSKKGKDYRRR</sequence>
<dbReference type="InterPro" id="IPR027417">
    <property type="entry name" value="P-loop_NTPase"/>
</dbReference>
<dbReference type="InterPro" id="IPR000330">
    <property type="entry name" value="SNF2_N"/>
</dbReference>
<keyword evidence="12" id="KW-0010">Activator</keyword>
<keyword evidence="11" id="KW-0238">DNA-binding</keyword>
<keyword evidence="7" id="KW-0347">Helicase</keyword>
<dbReference type="Pfam" id="PF00176">
    <property type="entry name" value="SNF2-rel_dom"/>
    <property type="match status" value="1"/>
</dbReference>
<feature type="region of interest" description="Disordered" evidence="17">
    <location>
        <begin position="703"/>
        <end position="769"/>
    </location>
</feature>
<dbReference type="Pfam" id="PF00271">
    <property type="entry name" value="Helicase_C"/>
    <property type="match status" value="1"/>
</dbReference>
<evidence type="ECO:0000256" key="6">
    <source>
        <dbReference type="ARBA" id="ARBA00022801"/>
    </source>
</evidence>
<feature type="compositionally biased region" description="Polar residues" evidence="17">
    <location>
        <begin position="747"/>
        <end position="760"/>
    </location>
</feature>
<feature type="compositionally biased region" description="Low complexity" evidence="17">
    <location>
        <begin position="173"/>
        <end position="182"/>
    </location>
</feature>
<gene>
    <name evidence="20" type="ORF">EJ06DRAFT_528919</name>
</gene>
<evidence type="ECO:0000256" key="14">
    <source>
        <dbReference type="ARBA" id="ARBA00023242"/>
    </source>
</evidence>
<evidence type="ECO:0000256" key="5">
    <source>
        <dbReference type="ARBA" id="ARBA00022741"/>
    </source>
</evidence>
<keyword evidence="21" id="KW-1185">Reference proteome</keyword>
<evidence type="ECO:0000256" key="17">
    <source>
        <dbReference type="SAM" id="MobiDB-lite"/>
    </source>
</evidence>
<dbReference type="SMART" id="SM00487">
    <property type="entry name" value="DEXDc"/>
    <property type="match status" value="1"/>
</dbReference>
<dbReference type="EMBL" id="ML996692">
    <property type="protein sequence ID" value="KAF2401763.1"/>
    <property type="molecule type" value="Genomic_DNA"/>
</dbReference>
<dbReference type="GO" id="GO:0006338">
    <property type="term" value="P:chromatin remodeling"/>
    <property type="evidence" value="ECO:0007669"/>
    <property type="project" value="TreeGrafter"/>
</dbReference>
<feature type="coiled-coil region" evidence="16">
    <location>
        <begin position="395"/>
        <end position="422"/>
    </location>
</feature>
<dbReference type="GO" id="GO:0016887">
    <property type="term" value="F:ATP hydrolysis activity"/>
    <property type="evidence" value="ECO:0007669"/>
    <property type="project" value="TreeGrafter"/>
</dbReference>
<dbReference type="PROSITE" id="PS51194">
    <property type="entry name" value="HELICASE_CTER"/>
    <property type="match status" value="1"/>
</dbReference>
<evidence type="ECO:0000256" key="8">
    <source>
        <dbReference type="ARBA" id="ARBA00022840"/>
    </source>
</evidence>
<feature type="compositionally biased region" description="Polar residues" evidence="17">
    <location>
        <begin position="130"/>
        <end position="155"/>
    </location>
</feature>
<evidence type="ECO:0000259" key="19">
    <source>
        <dbReference type="PROSITE" id="PS51194"/>
    </source>
</evidence>
<feature type="compositionally biased region" description="Low complexity" evidence="17">
    <location>
        <begin position="565"/>
        <end position="574"/>
    </location>
</feature>
<dbReference type="InterPro" id="IPR038718">
    <property type="entry name" value="SNF2-like_sf"/>
</dbReference>
<evidence type="ECO:0000256" key="7">
    <source>
        <dbReference type="ARBA" id="ARBA00022806"/>
    </source>
</evidence>
<evidence type="ECO:0000256" key="9">
    <source>
        <dbReference type="ARBA" id="ARBA00022853"/>
    </source>
</evidence>
<keyword evidence="13" id="KW-0804">Transcription</keyword>
<dbReference type="PROSITE" id="PS00690">
    <property type="entry name" value="DEAH_ATP_HELICASE"/>
    <property type="match status" value="1"/>
</dbReference>
<dbReference type="Gene3D" id="1.20.120.850">
    <property type="entry name" value="SWI2/SNF2 ATPases, N-terminal domain"/>
    <property type="match status" value="1"/>
</dbReference>
<feature type="domain" description="Helicase C-terminal" evidence="19">
    <location>
        <begin position="1328"/>
        <end position="1478"/>
    </location>
</feature>
<feature type="region of interest" description="Disordered" evidence="17">
    <location>
        <begin position="469"/>
        <end position="688"/>
    </location>
</feature>
<dbReference type="InterPro" id="IPR002464">
    <property type="entry name" value="DNA/RNA_helicase_DEAH_CS"/>
</dbReference>
<dbReference type="InterPro" id="IPR001650">
    <property type="entry name" value="Helicase_C-like"/>
</dbReference>
<protein>
    <recommendedName>
        <fullName evidence="4">DNA helicase</fullName>
        <ecNumber evidence="4">3.6.4.12</ecNumber>
    </recommendedName>
</protein>
<reference evidence="20" key="1">
    <citation type="journal article" date="2020" name="Stud. Mycol.">
        <title>101 Dothideomycetes genomes: a test case for predicting lifestyles and emergence of pathogens.</title>
        <authorList>
            <person name="Haridas S."/>
            <person name="Albert R."/>
            <person name="Binder M."/>
            <person name="Bloem J."/>
            <person name="Labutti K."/>
            <person name="Salamov A."/>
            <person name="Andreopoulos B."/>
            <person name="Baker S."/>
            <person name="Barry K."/>
            <person name="Bills G."/>
            <person name="Bluhm B."/>
            <person name="Cannon C."/>
            <person name="Castanera R."/>
            <person name="Culley D."/>
            <person name="Daum C."/>
            <person name="Ezra D."/>
            <person name="Gonzalez J."/>
            <person name="Henrissat B."/>
            <person name="Kuo A."/>
            <person name="Liang C."/>
            <person name="Lipzen A."/>
            <person name="Lutzoni F."/>
            <person name="Magnuson J."/>
            <person name="Mondo S."/>
            <person name="Nolan M."/>
            <person name="Ohm R."/>
            <person name="Pangilinan J."/>
            <person name="Park H.-J."/>
            <person name="Ramirez L."/>
            <person name="Alfaro M."/>
            <person name="Sun H."/>
            <person name="Tritt A."/>
            <person name="Yoshinaga Y."/>
            <person name="Zwiers L.-H."/>
            <person name="Turgeon B."/>
            <person name="Goodwin S."/>
            <person name="Spatafora J."/>
            <person name="Crous P."/>
            <person name="Grigoriev I."/>
        </authorList>
    </citation>
    <scope>NUCLEOTIDE SEQUENCE</scope>
    <source>
        <strain evidence="20">CBS 262.69</strain>
    </source>
</reference>
<dbReference type="GO" id="GO:0042393">
    <property type="term" value="F:histone binding"/>
    <property type="evidence" value="ECO:0007669"/>
    <property type="project" value="TreeGrafter"/>
</dbReference>
<feature type="compositionally biased region" description="Low complexity" evidence="17">
    <location>
        <begin position="110"/>
        <end position="119"/>
    </location>
</feature>
<feature type="compositionally biased region" description="Basic residues" evidence="17">
    <location>
        <begin position="1612"/>
        <end position="1625"/>
    </location>
</feature>
<accession>A0A6G1I0C2</accession>
<dbReference type="FunFam" id="3.40.50.300:FF:000655">
    <property type="entry name" value="Protein PHOTOPERIOD-INDEPENDENT EARLY FLOWERING 1"/>
    <property type="match status" value="1"/>
</dbReference>
<feature type="compositionally biased region" description="Acidic residues" evidence="17">
    <location>
        <begin position="547"/>
        <end position="564"/>
    </location>
</feature>
<comment type="catalytic activity">
    <reaction evidence="15">
        <text>ATP + H2O = ADP + phosphate + H(+)</text>
        <dbReference type="Rhea" id="RHEA:13065"/>
        <dbReference type="ChEBI" id="CHEBI:15377"/>
        <dbReference type="ChEBI" id="CHEBI:15378"/>
        <dbReference type="ChEBI" id="CHEBI:30616"/>
        <dbReference type="ChEBI" id="CHEBI:43474"/>
        <dbReference type="ChEBI" id="CHEBI:456216"/>
        <dbReference type="EC" id="3.6.4.12"/>
    </reaction>
</comment>
<evidence type="ECO:0000256" key="15">
    <source>
        <dbReference type="ARBA" id="ARBA00047995"/>
    </source>
</evidence>
<dbReference type="PROSITE" id="PS51192">
    <property type="entry name" value="HELICASE_ATP_BIND_1"/>
    <property type="match status" value="1"/>
</dbReference>
<dbReference type="InterPro" id="IPR049730">
    <property type="entry name" value="SNF2/RAD54-like_C"/>
</dbReference>
<dbReference type="Gene3D" id="3.40.50.300">
    <property type="entry name" value="P-loop containing nucleotide triphosphate hydrolases"/>
    <property type="match status" value="1"/>
</dbReference>
<feature type="compositionally biased region" description="Basic and acidic residues" evidence="17">
    <location>
        <begin position="490"/>
        <end position="499"/>
    </location>
</feature>
<keyword evidence="8" id="KW-0067">ATP-binding</keyword>
<dbReference type="InterPro" id="IPR050520">
    <property type="entry name" value="INO80/SWR1_helicase"/>
</dbReference>
<evidence type="ECO:0000256" key="11">
    <source>
        <dbReference type="ARBA" id="ARBA00023125"/>
    </source>
</evidence>
<name>A0A6G1I0C2_9PEZI</name>
<feature type="compositionally biased region" description="Basic residues" evidence="17">
    <location>
        <begin position="213"/>
        <end position="222"/>
    </location>
</feature>
<evidence type="ECO:0000313" key="21">
    <source>
        <dbReference type="Proteomes" id="UP000799640"/>
    </source>
</evidence>
<evidence type="ECO:0000256" key="12">
    <source>
        <dbReference type="ARBA" id="ARBA00023159"/>
    </source>
</evidence>